<dbReference type="OrthoDB" id="377733at2759"/>
<protein>
    <recommendedName>
        <fullName evidence="2">P-type ATPase N-terminal domain-containing protein</fullName>
    </recommendedName>
</protein>
<dbReference type="PANTHER" id="PTHR24092">
    <property type="entry name" value="PROBABLE PHOSPHOLIPID-TRANSPORTING ATPASE"/>
    <property type="match status" value="1"/>
</dbReference>
<feature type="domain" description="P-type ATPase N-terminal" evidence="2">
    <location>
        <begin position="167"/>
        <end position="216"/>
    </location>
</feature>
<feature type="region of interest" description="Disordered" evidence="1">
    <location>
        <begin position="1"/>
        <end position="119"/>
    </location>
</feature>
<dbReference type="EMBL" id="GG745375">
    <property type="protein sequence ID" value="KNE71832.1"/>
    <property type="molecule type" value="Genomic_DNA"/>
</dbReference>
<dbReference type="SUPFAM" id="SSF81665">
    <property type="entry name" value="Calcium ATPase, transmembrane domain M"/>
    <property type="match status" value="1"/>
</dbReference>
<dbReference type="Proteomes" id="UP000054350">
    <property type="component" value="Unassembled WGS sequence"/>
</dbReference>
<evidence type="ECO:0000256" key="1">
    <source>
        <dbReference type="SAM" id="MobiDB-lite"/>
    </source>
</evidence>
<dbReference type="STRING" id="578462.A0A0L0TAP9"/>
<dbReference type="eggNOG" id="KOG0206">
    <property type="taxonomic scope" value="Eukaryota"/>
</dbReference>
<gene>
    <name evidence="3" type="ORF">AMAG_16264</name>
</gene>
<dbReference type="GO" id="GO:0005886">
    <property type="term" value="C:plasma membrane"/>
    <property type="evidence" value="ECO:0007669"/>
    <property type="project" value="TreeGrafter"/>
</dbReference>
<dbReference type="VEuPathDB" id="FungiDB:AMAG_16264"/>
<feature type="compositionally biased region" description="Polar residues" evidence="1">
    <location>
        <begin position="97"/>
        <end position="109"/>
    </location>
</feature>
<dbReference type="InterPro" id="IPR032631">
    <property type="entry name" value="P-type_ATPase_N"/>
</dbReference>
<evidence type="ECO:0000313" key="4">
    <source>
        <dbReference type="Proteomes" id="UP000054350"/>
    </source>
</evidence>
<feature type="compositionally biased region" description="Pro residues" evidence="1">
    <location>
        <begin position="8"/>
        <end position="19"/>
    </location>
</feature>
<evidence type="ECO:0000259" key="2">
    <source>
        <dbReference type="Pfam" id="PF16209"/>
    </source>
</evidence>
<organism evidence="3 4">
    <name type="scientific">Allomyces macrogynus (strain ATCC 38327)</name>
    <name type="common">Allomyces javanicus var. macrogynus</name>
    <dbReference type="NCBI Taxonomy" id="578462"/>
    <lineage>
        <taxon>Eukaryota</taxon>
        <taxon>Fungi</taxon>
        <taxon>Fungi incertae sedis</taxon>
        <taxon>Blastocladiomycota</taxon>
        <taxon>Blastocladiomycetes</taxon>
        <taxon>Blastocladiales</taxon>
        <taxon>Blastocladiaceae</taxon>
        <taxon>Allomyces</taxon>
    </lineage>
</organism>
<dbReference type="GO" id="GO:0045332">
    <property type="term" value="P:phospholipid translocation"/>
    <property type="evidence" value="ECO:0007669"/>
    <property type="project" value="TreeGrafter"/>
</dbReference>
<name>A0A0L0TAP9_ALLM3</name>
<dbReference type="PANTHER" id="PTHR24092:SF218">
    <property type="entry name" value="PHOSPHOLIPID-TRANSPORTING ATPASE"/>
    <property type="match status" value="1"/>
</dbReference>
<feature type="non-terminal residue" evidence="3">
    <location>
        <position position="237"/>
    </location>
</feature>
<proteinExistence type="predicted"/>
<dbReference type="InterPro" id="IPR023298">
    <property type="entry name" value="ATPase_P-typ_TM_dom_sf"/>
</dbReference>
<accession>A0A0L0TAP9</accession>
<keyword evidence="4" id="KW-1185">Reference proteome</keyword>
<feature type="compositionally biased region" description="Polar residues" evidence="1">
    <location>
        <begin position="74"/>
        <end position="90"/>
    </location>
</feature>
<sequence>MSFHSKLPPIPRSPLPTPGDPIMTLPLDLDHDAALPPPPTGSDAHDPASPPVHVAVTDNGLPPTITTAWGPAAGTSTLGRASTGGRSAATTGRAPSATHTSSRPVTTSRVGGGETYASLPRPFPVGPSKAVCTVVFNMPDPPPDAPAAPPPSHPVFDWVRQLRAPPPANYIRTTKYTVWTFLPLNLFGQFRRVSNLYFLLAAIFSLVGSSTISPLSEIAPLVFVLTVTAIKDALEDY</sequence>
<dbReference type="GO" id="GO:0140326">
    <property type="term" value="F:ATPase-coupled intramembrane lipid transporter activity"/>
    <property type="evidence" value="ECO:0007669"/>
    <property type="project" value="TreeGrafter"/>
</dbReference>
<reference evidence="4" key="2">
    <citation type="submission" date="2009-11" db="EMBL/GenBank/DDBJ databases">
        <title>The Genome Sequence of Allomyces macrogynus strain ATCC 38327.</title>
        <authorList>
            <consortium name="The Broad Institute Genome Sequencing Platform"/>
            <person name="Russ C."/>
            <person name="Cuomo C."/>
            <person name="Shea T."/>
            <person name="Young S.K."/>
            <person name="Zeng Q."/>
            <person name="Koehrsen M."/>
            <person name="Haas B."/>
            <person name="Borodovsky M."/>
            <person name="Guigo R."/>
            <person name="Alvarado L."/>
            <person name="Berlin A."/>
            <person name="Borenstein D."/>
            <person name="Chen Z."/>
            <person name="Engels R."/>
            <person name="Freedman E."/>
            <person name="Gellesch M."/>
            <person name="Goldberg J."/>
            <person name="Griggs A."/>
            <person name="Gujja S."/>
            <person name="Heiman D."/>
            <person name="Hepburn T."/>
            <person name="Howarth C."/>
            <person name="Jen D."/>
            <person name="Larson L."/>
            <person name="Lewis B."/>
            <person name="Mehta T."/>
            <person name="Park D."/>
            <person name="Pearson M."/>
            <person name="Roberts A."/>
            <person name="Saif S."/>
            <person name="Shenoy N."/>
            <person name="Sisk P."/>
            <person name="Stolte C."/>
            <person name="Sykes S."/>
            <person name="Walk T."/>
            <person name="White J."/>
            <person name="Yandava C."/>
            <person name="Burger G."/>
            <person name="Gray M.W."/>
            <person name="Holland P.W.H."/>
            <person name="King N."/>
            <person name="Lang F.B.F."/>
            <person name="Roger A.J."/>
            <person name="Ruiz-Trillo I."/>
            <person name="Lander E."/>
            <person name="Nusbaum C."/>
        </authorList>
    </citation>
    <scope>NUCLEOTIDE SEQUENCE [LARGE SCALE GENOMIC DNA]</scope>
    <source>
        <strain evidence="4">ATCC 38327</strain>
    </source>
</reference>
<reference evidence="3 4" key="1">
    <citation type="submission" date="2009-11" db="EMBL/GenBank/DDBJ databases">
        <title>Annotation of Allomyces macrogynus ATCC 38327.</title>
        <authorList>
            <consortium name="The Broad Institute Genome Sequencing Platform"/>
            <person name="Russ C."/>
            <person name="Cuomo C."/>
            <person name="Burger G."/>
            <person name="Gray M.W."/>
            <person name="Holland P.W.H."/>
            <person name="King N."/>
            <person name="Lang F.B.F."/>
            <person name="Roger A.J."/>
            <person name="Ruiz-Trillo I."/>
            <person name="Young S.K."/>
            <person name="Zeng Q."/>
            <person name="Gargeya S."/>
            <person name="Fitzgerald M."/>
            <person name="Haas B."/>
            <person name="Abouelleil A."/>
            <person name="Alvarado L."/>
            <person name="Arachchi H.M."/>
            <person name="Berlin A."/>
            <person name="Chapman S.B."/>
            <person name="Gearin G."/>
            <person name="Goldberg J."/>
            <person name="Griggs A."/>
            <person name="Gujja S."/>
            <person name="Hansen M."/>
            <person name="Heiman D."/>
            <person name="Howarth C."/>
            <person name="Larimer J."/>
            <person name="Lui A."/>
            <person name="MacDonald P.J.P."/>
            <person name="McCowen C."/>
            <person name="Montmayeur A."/>
            <person name="Murphy C."/>
            <person name="Neiman D."/>
            <person name="Pearson M."/>
            <person name="Priest M."/>
            <person name="Roberts A."/>
            <person name="Saif S."/>
            <person name="Shea T."/>
            <person name="Sisk P."/>
            <person name="Stolte C."/>
            <person name="Sykes S."/>
            <person name="Wortman J."/>
            <person name="Nusbaum C."/>
            <person name="Birren B."/>
        </authorList>
    </citation>
    <scope>NUCLEOTIDE SEQUENCE [LARGE SCALE GENOMIC DNA]</scope>
    <source>
        <strain evidence="3 4">ATCC 38327</strain>
    </source>
</reference>
<evidence type="ECO:0000313" key="3">
    <source>
        <dbReference type="EMBL" id="KNE71832.1"/>
    </source>
</evidence>
<dbReference type="Pfam" id="PF16209">
    <property type="entry name" value="PhoLip_ATPase_N"/>
    <property type="match status" value="1"/>
</dbReference>
<dbReference type="AlphaFoldDB" id="A0A0L0TAP9"/>